<reference evidence="8" key="2">
    <citation type="journal article" date="2020" name="BMC">
        <title>Leishmania infection induces a limited differential gene expression in the sand fly midgut.</title>
        <authorList>
            <person name="Coutinho-Abreu I.V."/>
            <person name="Serafim T.D."/>
            <person name="Meneses C."/>
            <person name="Kamhawi S."/>
            <person name="Oliveira F."/>
            <person name="Valenzuela J.G."/>
        </authorList>
    </citation>
    <scope>NUCLEOTIDE SEQUENCE</scope>
    <source>
        <strain evidence="8">Jacobina</strain>
        <tissue evidence="8">Midgut</tissue>
    </source>
</reference>
<dbReference type="Gene3D" id="1.20.1250.20">
    <property type="entry name" value="MFS general substrate transporter like domains"/>
    <property type="match status" value="1"/>
</dbReference>
<feature type="transmembrane region" description="Helical" evidence="7">
    <location>
        <begin position="41"/>
        <end position="61"/>
    </location>
</feature>
<dbReference type="SUPFAM" id="SSF103473">
    <property type="entry name" value="MFS general substrate transporter"/>
    <property type="match status" value="1"/>
</dbReference>
<sequence>MIYIRKDPASDSRISHEELTYIRENLEDLSAKKNLKTPWKAIFSSSAVYAVIVASFCDLWSRLTFLTEIPNFLNSMVHNDLGTRGLFAAAPYLLCLLLTIAVSPFLDYLRRTIFSTKVVRKLGTVFGFLVTATFLVIIPNLRDEKATVAWVSAVTLVSYMSNPLDIAPNYAAILTGIAQTISSIPGIISPFLTGVIVQNGSQNEWEIVFYISAGFCIFGAIFFAIFAKGEVQEWAKINLSVATELQETQISYPN</sequence>
<evidence type="ECO:0000313" key="9">
    <source>
        <dbReference type="EnsemblMetazoa" id="LLOJ009115-PA"/>
    </source>
</evidence>
<evidence type="ECO:0000256" key="7">
    <source>
        <dbReference type="SAM" id="Phobius"/>
    </source>
</evidence>
<proteinExistence type="predicted"/>
<evidence type="ECO:0000256" key="5">
    <source>
        <dbReference type="ARBA" id="ARBA00022989"/>
    </source>
</evidence>
<keyword evidence="10" id="KW-1185">Reference proteome</keyword>
<dbReference type="EMBL" id="GITU01006551">
    <property type="protein sequence ID" value="MBC1175254.1"/>
    <property type="molecule type" value="Transcribed_RNA"/>
</dbReference>
<dbReference type="VEuPathDB" id="VectorBase:LLONM1_001851"/>
<reference evidence="9" key="3">
    <citation type="submission" date="2020-05" db="UniProtKB">
        <authorList>
            <consortium name="EnsemblMetazoa"/>
        </authorList>
    </citation>
    <scope>IDENTIFICATION</scope>
    <source>
        <strain evidence="9">Jacobina</strain>
    </source>
</reference>
<dbReference type="InterPro" id="IPR050382">
    <property type="entry name" value="MFS_Na/Anion_cotransporter"/>
</dbReference>
<accession>A0A1B0CVT0</accession>
<evidence type="ECO:0000256" key="3">
    <source>
        <dbReference type="ARBA" id="ARBA00022692"/>
    </source>
</evidence>
<dbReference type="InterPro" id="IPR036259">
    <property type="entry name" value="MFS_trans_sf"/>
</dbReference>
<evidence type="ECO:0000256" key="2">
    <source>
        <dbReference type="ARBA" id="ARBA00022448"/>
    </source>
</evidence>
<dbReference type="PANTHER" id="PTHR11662">
    <property type="entry name" value="SOLUTE CARRIER FAMILY 17"/>
    <property type="match status" value="1"/>
</dbReference>
<evidence type="ECO:0000313" key="10">
    <source>
        <dbReference type="Proteomes" id="UP000092461"/>
    </source>
</evidence>
<dbReference type="GO" id="GO:0006820">
    <property type="term" value="P:monoatomic anion transport"/>
    <property type="evidence" value="ECO:0007669"/>
    <property type="project" value="TreeGrafter"/>
</dbReference>
<dbReference type="GO" id="GO:0016020">
    <property type="term" value="C:membrane"/>
    <property type="evidence" value="ECO:0007669"/>
    <property type="project" value="UniProtKB-SubCell"/>
</dbReference>
<dbReference type="EnsemblMetazoa" id="LLOJ009115-RA">
    <property type="protein sequence ID" value="LLOJ009115-PA"/>
    <property type="gene ID" value="LLOJ009115"/>
</dbReference>
<dbReference type="Proteomes" id="UP000092461">
    <property type="component" value="Unassembled WGS sequence"/>
</dbReference>
<keyword evidence="5 7" id="KW-1133">Transmembrane helix</keyword>
<dbReference type="AlphaFoldDB" id="A0A1B0CVT0"/>
<name>A0A1B0CVT0_LUTLO</name>
<keyword evidence="3 7" id="KW-0812">Transmembrane</keyword>
<reference evidence="10" key="1">
    <citation type="submission" date="2012-05" db="EMBL/GenBank/DDBJ databases">
        <title>Whole Genome Assembly of Lutzomyia longipalpis.</title>
        <authorList>
            <person name="Richards S."/>
            <person name="Qu C."/>
            <person name="Dillon R."/>
            <person name="Worley K."/>
            <person name="Scherer S."/>
            <person name="Batterton M."/>
            <person name="Taylor A."/>
            <person name="Hawes A."/>
            <person name="Hernandez B."/>
            <person name="Kovar C."/>
            <person name="Mandapat C."/>
            <person name="Pham C."/>
            <person name="Qu C."/>
            <person name="Jing C."/>
            <person name="Bess C."/>
            <person name="Bandaranaike D."/>
            <person name="Ngo D."/>
            <person name="Ongeri F."/>
            <person name="Arias F."/>
            <person name="Lara F."/>
            <person name="Weissenberger G."/>
            <person name="Kamau G."/>
            <person name="Han H."/>
            <person name="Shen H."/>
            <person name="Dinh H."/>
            <person name="Khalil I."/>
            <person name="Jones J."/>
            <person name="Shafer J."/>
            <person name="Jayaseelan J."/>
            <person name="Quiroz J."/>
            <person name="Blankenburg K."/>
            <person name="Nguyen L."/>
            <person name="Jackson L."/>
            <person name="Francisco L."/>
            <person name="Tang L.-Y."/>
            <person name="Pu L.-L."/>
            <person name="Perales L."/>
            <person name="Lorensuhewa L."/>
            <person name="Munidasa M."/>
            <person name="Coyle M."/>
            <person name="Taylor M."/>
            <person name="Puazo M."/>
            <person name="Firestine M."/>
            <person name="Scheel M."/>
            <person name="Javaid M."/>
            <person name="Wang M."/>
            <person name="Li M."/>
            <person name="Tabassum N."/>
            <person name="Saada N."/>
            <person name="Osuji N."/>
            <person name="Aqrawi P."/>
            <person name="Fu Q."/>
            <person name="Thornton R."/>
            <person name="Raj R."/>
            <person name="Goodspeed R."/>
            <person name="Mata R."/>
            <person name="Najjar R."/>
            <person name="Gubbala S."/>
            <person name="Lee S."/>
            <person name="Denson S."/>
            <person name="Patil S."/>
            <person name="Macmil S."/>
            <person name="Qi S."/>
            <person name="Matskevitch T."/>
            <person name="Palculict T."/>
            <person name="Mathew T."/>
            <person name="Vee V."/>
            <person name="Velamala V."/>
            <person name="Korchina V."/>
            <person name="Cai W."/>
            <person name="Liu W."/>
            <person name="Dai W."/>
            <person name="Zou X."/>
            <person name="Zhu Y."/>
            <person name="Zhang Y."/>
            <person name="Wu Y.-Q."/>
            <person name="Xin Y."/>
            <person name="Nazarath L."/>
            <person name="Kovar C."/>
            <person name="Han Y."/>
            <person name="Muzny D."/>
            <person name="Gibbs R."/>
        </authorList>
    </citation>
    <scope>NUCLEOTIDE SEQUENCE [LARGE SCALE GENOMIC DNA]</scope>
    <source>
        <strain evidence="10">Jacobina</strain>
    </source>
</reference>
<keyword evidence="6 7" id="KW-0472">Membrane</keyword>
<dbReference type="PANTHER" id="PTHR11662:SF399">
    <property type="entry name" value="FI19708P1-RELATED"/>
    <property type="match status" value="1"/>
</dbReference>
<dbReference type="VEuPathDB" id="VectorBase:LLOJ009115"/>
<protein>
    <submittedName>
        <fullName evidence="8">Putative permease of the major facilitator superfamily protein</fullName>
    </submittedName>
</protein>
<keyword evidence="2" id="KW-0813">Transport</keyword>
<comment type="subcellular location">
    <subcellularLocation>
        <location evidence="1">Membrane</location>
        <topology evidence="1">Multi-pass membrane protein</topology>
    </subcellularLocation>
</comment>
<evidence type="ECO:0000313" key="8">
    <source>
        <dbReference type="EMBL" id="MBC1175254.1"/>
    </source>
</evidence>
<dbReference type="FunFam" id="1.20.1250.20:FF:000003">
    <property type="entry name" value="Solute carrier family 17 member 3"/>
    <property type="match status" value="1"/>
</dbReference>
<feature type="transmembrane region" description="Helical" evidence="7">
    <location>
        <begin position="118"/>
        <end position="138"/>
    </location>
</feature>
<evidence type="ECO:0000256" key="1">
    <source>
        <dbReference type="ARBA" id="ARBA00004141"/>
    </source>
</evidence>
<evidence type="ECO:0000256" key="6">
    <source>
        <dbReference type="ARBA" id="ARBA00023136"/>
    </source>
</evidence>
<evidence type="ECO:0000256" key="4">
    <source>
        <dbReference type="ARBA" id="ARBA00022847"/>
    </source>
</evidence>
<dbReference type="EMBL" id="AJWK01031158">
    <property type="status" value="NOT_ANNOTATED_CDS"/>
    <property type="molecule type" value="Genomic_DNA"/>
</dbReference>
<dbReference type="GO" id="GO:0015293">
    <property type="term" value="F:symporter activity"/>
    <property type="evidence" value="ECO:0007669"/>
    <property type="project" value="UniProtKB-KW"/>
</dbReference>
<keyword evidence="4" id="KW-0769">Symport</keyword>
<feature type="transmembrane region" description="Helical" evidence="7">
    <location>
        <begin position="81"/>
        <end position="106"/>
    </location>
</feature>
<organism evidence="9 10">
    <name type="scientific">Lutzomyia longipalpis</name>
    <name type="common">Sand fly</name>
    <dbReference type="NCBI Taxonomy" id="7200"/>
    <lineage>
        <taxon>Eukaryota</taxon>
        <taxon>Metazoa</taxon>
        <taxon>Ecdysozoa</taxon>
        <taxon>Arthropoda</taxon>
        <taxon>Hexapoda</taxon>
        <taxon>Insecta</taxon>
        <taxon>Pterygota</taxon>
        <taxon>Neoptera</taxon>
        <taxon>Endopterygota</taxon>
        <taxon>Diptera</taxon>
        <taxon>Nematocera</taxon>
        <taxon>Psychodoidea</taxon>
        <taxon>Psychodidae</taxon>
        <taxon>Lutzomyia</taxon>
        <taxon>Lutzomyia</taxon>
    </lineage>
</organism>
<feature type="transmembrane region" description="Helical" evidence="7">
    <location>
        <begin position="207"/>
        <end position="227"/>
    </location>
</feature>